<feature type="domain" description="N-acetyltransferase" evidence="1">
    <location>
        <begin position="7"/>
        <end position="171"/>
    </location>
</feature>
<dbReference type="SUPFAM" id="SSF55729">
    <property type="entry name" value="Acyl-CoA N-acyltransferases (Nat)"/>
    <property type="match status" value="1"/>
</dbReference>
<dbReference type="EMBL" id="CP003629">
    <property type="protein sequence ID" value="AFQ44456.1"/>
    <property type="molecule type" value="Genomic_DNA"/>
</dbReference>
<dbReference type="Pfam" id="PF13302">
    <property type="entry name" value="Acetyltransf_3"/>
    <property type="match status" value="1"/>
</dbReference>
<reference evidence="2 3" key="1">
    <citation type="journal article" date="2012" name="J. Bacteriol.">
        <title>Complete genome sequences of Desulfosporosinus orientis DSM765T, Desulfosporosinus youngiae DSM17734T, Desulfosporosinus meridiei DSM13257T, and Desulfosporosinus acidiphilus DSM22704T.</title>
        <authorList>
            <person name="Pester M."/>
            <person name="Brambilla E."/>
            <person name="Alazard D."/>
            <person name="Rattei T."/>
            <person name="Weinmaier T."/>
            <person name="Han J."/>
            <person name="Lucas S."/>
            <person name="Lapidus A."/>
            <person name="Cheng J.F."/>
            <person name="Goodwin L."/>
            <person name="Pitluck S."/>
            <person name="Peters L."/>
            <person name="Ovchinnikova G."/>
            <person name="Teshima H."/>
            <person name="Detter J.C."/>
            <person name="Han C.S."/>
            <person name="Tapia R."/>
            <person name="Land M.L."/>
            <person name="Hauser L."/>
            <person name="Kyrpides N.C."/>
            <person name="Ivanova N.N."/>
            <person name="Pagani I."/>
            <person name="Huntmann M."/>
            <person name="Wei C.L."/>
            <person name="Davenport K.W."/>
            <person name="Daligault H."/>
            <person name="Chain P.S."/>
            <person name="Chen A."/>
            <person name="Mavromatis K."/>
            <person name="Markowitz V."/>
            <person name="Szeto E."/>
            <person name="Mikhailova N."/>
            <person name="Pati A."/>
            <person name="Wagner M."/>
            <person name="Woyke T."/>
            <person name="Ollivier B."/>
            <person name="Klenk H.P."/>
            <person name="Spring S."/>
            <person name="Loy A."/>
        </authorList>
    </citation>
    <scope>NUCLEOTIDE SEQUENCE [LARGE SCALE GENOMIC DNA]</scope>
    <source>
        <strain evidence="3">ATCC BAA-275 / DSM 13257 / NCIMB 13706 / S10</strain>
    </source>
</reference>
<evidence type="ECO:0000313" key="3">
    <source>
        <dbReference type="Proteomes" id="UP000005262"/>
    </source>
</evidence>
<proteinExistence type="predicted"/>
<sequence length="179" mass="20618">MLHGLKTSVRPVEEDDIDEIYQWYNDQEVNLWSTGAWPLNTLLSKEQISIKFLDGSSDGYRYSILDENKYLIGTIGFKELNIPSRSATLFVVIGNKSFWGKGYGTDALIIFARYLFTQWNFHRISLDTWDGNLRAIKAYEKVGFKIEGRLREARYVLGSYQDAILMGLLKSEFLAMHGN</sequence>
<evidence type="ECO:0000259" key="1">
    <source>
        <dbReference type="PROSITE" id="PS51186"/>
    </source>
</evidence>
<dbReference type="eggNOG" id="COG1670">
    <property type="taxonomic scope" value="Bacteria"/>
</dbReference>
<name>J7J0G9_DESMD</name>
<keyword evidence="2" id="KW-0808">Transferase</keyword>
<keyword evidence="2" id="KW-0689">Ribosomal protein</keyword>
<dbReference type="PROSITE" id="PS51186">
    <property type="entry name" value="GNAT"/>
    <property type="match status" value="1"/>
</dbReference>
<dbReference type="STRING" id="768704.Desmer_2540"/>
<dbReference type="InterPro" id="IPR016181">
    <property type="entry name" value="Acyl_CoA_acyltransferase"/>
</dbReference>
<dbReference type="Gene3D" id="3.40.630.30">
    <property type="match status" value="1"/>
</dbReference>
<dbReference type="InterPro" id="IPR000182">
    <property type="entry name" value="GNAT_dom"/>
</dbReference>
<organism evidence="2 3">
    <name type="scientific">Desulfosporosinus meridiei (strain ATCC BAA-275 / DSM 13257 / KCTC 12902 / NCIMB 13706 / S10)</name>
    <dbReference type="NCBI Taxonomy" id="768704"/>
    <lineage>
        <taxon>Bacteria</taxon>
        <taxon>Bacillati</taxon>
        <taxon>Bacillota</taxon>
        <taxon>Clostridia</taxon>
        <taxon>Eubacteriales</taxon>
        <taxon>Desulfitobacteriaceae</taxon>
        <taxon>Desulfosporosinus</taxon>
    </lineage>
</organism>
<accession>J7J0G9</accession>
<protein>
    <submittedName>
        <fullName evidence="2">Acetyltransferase, ribosomal protein N-acetylase</fullName>
    </submittedName>
</protein>
<evidence type="ECO:0000313" key="2">
    <source>
        <dbReference type="EMBL" id="AFQ44456.1"/>
    </source>
</evidence>
<dbReference type="OrthoDB" id="9795206at2"/>
<keyword evidence="2" id="KW-0687">Ribonucleoprotein</keyword>
<gene>
    <name evidence="2" type="ordered locus">Desmer_2540</name>
</gene>
<dbReference type="PANTHER" id="PTHR43415:SF3">
    <property type="entry name" value="GNAT-FAMILY ACETYLTRANSFERASE"/>
    <property type="match status" value="1"/>
</dbReference>
<keyword evidence="3" id="KW-1185">Reference proteome</keyword>
<dbReference type="HOGENOM" id="CLU_013985_3_2_9"/>
<dbReference type="GO" id="GO:0005840">
    <property type="term" value="C:ribosome"/>
    <property type="evidence" value="ECO:0007669"/>
    <property type="project" value="UniProtKB-KW"/>
</dbReference>
<dbReference type="PANTHER" id="PTHR43415">
    <property type="entry name" value="SPERMIDINE N(1)-ACETYLTRANSFERASE"/>
    <property type="match status" value="1"/>
</dbReference>
<dbReference type="GO" id="GO:0016747">
    <property type="term" value="F:acyltransferase activity, transferring groups other than amino-acyl groups"/>
    <property type="evidence" value="ECO:0007669"/>
    <property type="project" value="InterPro"/>
</dbReference>
<dbReference type="RefSeq" id="WP_014903369.1">
    <property type="nucleotide sequence ID" value="NC_018515.1"/>
</dbReference>
<dbReference type="AlphaFoldDB" id="J7J0G9"/>
<dbReference type="KEGG" id="dmi:Desmer_2540"/>
<reference evidence="3" key="2">
    <citation type="submission" date="2012-08" db="EMBL/GenBank/DDBJ databases">
        <title>Finished genome of Desulfosporosinus meridiei DSM 13257.</title>
        <authorList>
            <person name="Huntemann M."/>
            <person name="Wei C.-L."/>
            <person name="Han J."/>
            <person name="Detter J.C."/>
            <person name="Han C."/>
            <person name="Davenport K."/>
            <person name="Daligault H."/>
            <person name="Erkkila T."/>
            <person name="Gu W."/>
            <person name="Munk A.C.C."/>
            <person name="Teshima H."/>
            <person name="Xu Y."/>
            <person name="Chain P."/>
            <person name="Tapia R."/>
            <person name="Chen A."/>
            <person name="Krypides N."/>
            <person name="Mavromatis K."/>
            <person name="Markowitz V."/>
            <person name="Szeto E."/>
            <person name="Ivanova N."/>
            <person name="Mikhailova N."/>
            <person name="Ovchinnikova G."/>
            <person name="Pagani I."/>
            <person name="Pati A."/>
            <person name="Goodwin L."/>
            <person name="Peters L."/>
            <person name="Pitluck S."/>
            <person name="Woyke T."/>
            <person name="Pester M."/>
            <person name="Spring S."/>
            <person name="Ollivier B."/>
            <person name="Rattei T."/>
            <person name="Klenk H.-P."/>
            <person name="Wagner M."/>
            <person name="Loy A."/>
        </authorList>
    </citation>
    <scope>NUCLEOTIDE SEQUENCE [LARGE SCALE GENOMIC DNA]</scope>
    <source>
        <strain evidence="3">ATCC BAA-275 / DSM 13257 / NCIMB 13706 / S10</strain>
    </source>
</reference>
<dbReference type="Proteomes" id="UP000005262">
    <property type="component" value="Chromosome"/>
</dbReference>